<keyword evidence="1" id="KW-1133">Transmembrane helix</keyword>
<protein>
    <recommendedName>
        <fullName evidence="4">PH domain-containing protein</fullName>
    </recommendedName>
</protein>
<organism evidence="2 3">
    <name type="scientific">Ruegeria marina</name>
    <dbReference type="NCBI Taxonomy" id="639004"/>
    <lineage>
        <taxon>Bacteria</taxon>
        <taxon>Pseudomonadati</taxon>
        <taxon>Pseudomonadota</taxon>
        <taxon>Alphaproteobacteria</taxon>
        <taxon>Rhodobacterales</taxon>
        <taxon>Roseobacteraceae</taxon>
        <taxon>Ruegeria</taxon>
    </lineage>
</organism>
<evidence type="ECO:0000256" key="1">
    <source>
        <dbReference type="SAM" id="Phobius"/>
    </source>
</evidence>
<accession>A0A1G6N6C6</accession>
<keyword evidence="1" id="KW-0472">Membrane</keyword>
<dbReference type="OrthoDB" id="7852553at2"/>
<reference evidence="3" key="1">
    <citation type="submission" date="2016-10" db="EMBL/GenBank/DDBJ databases">
        <authorList>
            <person name="Varghese N."/>
            <person name="Submissions S."/>
        </authorList>
    </citation>
    <scope>NUCLEOTIDE SEQUENCE [LARGE SCALE GENOMIC DNA]</scope>
    <source>
        <strain evidence="3">CGMCC 1.9108</strain>
    </source>
</reference>
<dbReference type="EMBL" id="FMZV01000003">
    <property type="protein sequence ID" value="SDC62984.1"/>
    <property type="molecule type" value="Genomic_DNA"/>
</dbReference>
<evidence type="ECO:0000313" key="3">
    <source>
        <dbReference type="Proteomes" id="UP000199628"/>
    </source>
</evidence>
<evidence type="ECO:0008006" key="4">
    <source>
        <dbReference type="Google" id="ProtNLM"/>
    </source>
</evidence>
<keyword evidence="3" id="KW-1185">Reference proteome</keyword>
<dbReference type="Proteomes" id="UP000199628">
    <property type="component" value="Unassembled WGS sequence"/>
</dbReference>
<proteinExistence type="predicted"/>
<gene>
    <name evidence="2" type="ORF">SAMN04488239_10340</name>
</gene>
<name>A0A1G6N6C6_9RHOB</name>
<feature type="transmembrane region" description="Helical" evidence="1">
    <location>
        <begin position="55"/>
        <end position="76"/>
    </location>
</feature>
<keyword evidence="1" id="KW-0812">Transmembrane</keyword>
<dbReference type="RefSeq" id="WP_093028296.1">
    <property type="nucleotide sequence ID" value="NZ_FMZV01000003.1"/>
</dbReference>
<dbReference type="AlphaFoldDB" id="A0A1G6N6C6"/>
<feature type="transmembrane region" description="Helical" evidence="1">
    <location>
        <begin position="24"/>
        <end position="43"/>
    </location>
</feature>
<sequence>MPRDSEQPDVSGETRVGRDWPRSVGLPIVCLFLVAVAAYGVSIEPDSWPSRRFHSGSFVILPVFLVFAPLSLYRLIRPWGAPVRLGPQGFVDLRAGRDIIPWDQITNVVARGEFVTLTLRRGFVRTYRISLGQRLLKAMRKSAGPGHLLVAGWCLSRTPSEMADMINAYRSAYAGQPAKR</sequence>
<evidence type="ECO:0000313" key="2">
    <source>
        <dbReference type="EMBL" id="SDC62984.1"/>
    </source>
</evidence>